<gene>
    <name evidence="1" type="primary">Necator_chrV.g20829</name>
    <name evidence="1" type="ORF">RB195_016036</name>
</gene>
<proteinExistence type="predicted"/>
<reference evidence="1 2" key="1">
    <citation type="submission" date="2023-08" db="EMBL/GenBank/DDBJ databases">
        <title>A Necator americanus chromosomal reference genome.</title>
        <authorList>
            <person name="Ilik V."/>
            <person name="Petrzelkova K.J."/>
            <person name="Pardy F."/>
            <person name="Fuh T."/>
            <person name="Niatou-Singa F.S."/>
            <person name="Gouil Q."/>
            <person name="Baker L."/>
            <person name="Ritchie M.E."/>
            <person name="Jex A.R."/>
            <person name="Gazzola D."/>
            <person name="Li H."/>
            <person name="Toshio Fujiwara R."/>
            <person name="Zhan B."/>
            <person name="Aroian R.V."/>
            <person name="Pafco B."/>
            <person name="Schwarz E.M."/>
        </authorList>
    </citation>
    <scope>NUCLEOTIDE SEQUENCE [LARGE SCALE GENOMIC DNA]</scope>
    <source>
        <strain evidence="1 2">Aroian</strain>
        <tissue evidence="1">Whole animal</tissue>
    </source>
</reference>
<comment type="caution">
    <text evidence="1">The sequence shown here is derived from an EMBL/GenBank/DDBJ whole genome shotgun (WGS) entry which is preliminary data.</text>
</comment>
<evidence type="ECO:0000313" key="1">
    <source>
        <dbReference type="EMBL" id="KAK6758568.1"/>
    </source>
</evidence>
<dbReference type="EMBL" id="JAVFWL010000005">
    <property type="protein sequence ID" value="KAK6758568.1"/>
    <property type="molecule type" value="Genomic_DNA"/>
</dbReference>
<accession>A0ABR1E7X1</accession>
<sequence length="91" mass="9973">MKAPQRSLLDKASRILPAPLNDTHVGDDVLSLEPYGKVLRREWSSENEVPSILASVEENMVFGVVSVTCKNTALLLGAEVEVEFVCRCEDG</sequence>
<keyword evidence="2" id="KW-1185">Reference proteome</keyword>
<dbReference type="Proteomes" id="UP001303046">
    <property type="component" value="Unassembled WGS sequence"/>
</dbReference>
<organism evidence="1 2">
    <name type="scientific">Necator americanus</name>
    <name type="common">Human hookworm</name>
    <dbReference type="NCBI Taxonomy" id="51031"/>
    <lineage>
        <taxon>Eukaryota</taxon>
        <taxon>Metazoa</taxon>
        <taxon>Ecdysozoa</taxon>
        <taxon>Nematoda</taxon>
        <taxon>Chromadorea</taxon>
        <taxon>Rhabditida</taxon>
        <taxon>Rhabditina</taxon>
        <taxon>Rhabditomorpha</taxon>
        <taxon>Strongyloidea</taxon>
        <taxon>Ancylostomatidae</taxon>
        <taxon>Bunostominae</taxon>
        <taxon>Necator</taxon>
    </lineage>
</organism>
<protein>
    <submittedName>
        <fullName evidence="1">Uncharacterized protein</fullName>
    </submittedName>
</protein>
<evidence type="ECO:0000313" key="2">
    <source>
        <dbReference type="Proteomes" id="UP001303046"/>
    </source>
</evidence>
<name>A0ABR1E7X1_NECAM</name>